<dbReference type="AlphaFoldDB" id="A0A7C3VEV8"/>
<accession>A0A7C3VEV8</accession>
<dbReference type="EMBL" id="DSPX01000036">
    <property type="protein sequence ID" value="HGF99753.1"/>
    <property type="molecule type" value="Genomic_DNA"/>
</dbReference>
<reference evidence="2" key="1">
    <citation type="journal article" date="2020" name="mSystems">
        <title>Genome- and Community-Level Interaction Insights into Carbon Utilization and Element Cycling Functions of Hydrothermarchaeota in Hydrothermal Sediment.</title>
        <authorList>
            <person name="Zhou Z."/>
            <person name="Liu Y."/>
            <person name="Xu W."/>
            <person name="Pan J."/>
            <person name="Luo Z.H."/>
            <person name="Li M."/>
        </authorList>
    </citation>
    <scope>NUCLEOTIDE SEQUENCE [LARGE SCALE GENOMIC DNA]</scope>
    <source>
        <strain evidence="2">SpSt-374</strain>
    </source>
</reference>
<gene>
    <name evidence="2" type="ORF">ENR15_03550</name>
</gene>
<organism evidence="2">
    <name type="scientific">Planktothricoides sp. SpSt-374</name>
    <dbReference type="NCBI Taxonomy" id="2282167"/>
    <lineage>
        <taxon>Bacteria</taxon>
        <taxon>Bacillati</taxon>
        <taxon>Cyanobacteriota</taxon>
        <taxon>Cyanophyceae</taxon>
        <taxon>Oscillatoriophycideae</taxon>
        <taxon>Oscillatoriales</taxon>
        <taxon>Oscillatoriaceae</taxon>
        <taxon>Planktothricoides</taxon>
    </lineage>
</organism>
<protein>
    <submittedName>
        <fullName evidence="2">Uncharacterized protein</fullName>
    </submittedName>
</protein>
<name>A0A7C3VEV8_9CYAN</name>
<keyword evidence="1" id="KW-1133">Transmembrane helix</keyword>
<proteinExistence type="predicted"/>
<keyword evidence="1" id="KW-0812">Transmembrane</keyword>
<feature type="transmembrane region" description="Helical" evidence="1">
    <location>
        <begin position="379"/>
        <end position="401"/>
    </location>
</feature>
<evidence type="ECO:0000313" key="2">
    <source>
        <dbReference type="EMBL" id="HGF99753.1"/>
    </source>
</evidence>
<keyword evidence="1" id="KW-0472">Membrane</keyword>
<sequence length="410" mass="46666">MQNLLTYPHLLLFAYHKSDNSSWEDLRKSLAIADNSQNDFDGFKYHKSDGFYHCNQMGDSQGLLVGLATAENSTDISELAKFYQEKLCNVQGNLGRTWLILGYGDMEEKNAKTAYETVTGKTAPNLHSGQFLDGNWWEIWQPLEGDTYVVCIFPNKESLEAIGKFFFDLMWLFYYRHKMIWAYGESRKLKNALVKEDVFPKLDNLPTFKVSTRSWNVQNDKDFQELRQQLAESLIKLPKHTVLVEALGVQLQTLRTNLAAYDKRYERMQGKLGEGQKLKIFGDFREKILPGHEAHIDQDYLSLSPGLRVRQSYIDALSGFVEVSIAARERRIENAIAGGGIGIGVASASASAMANFSQTMFRLPQQDPNTNELNLQNAWANYGIILGISLGLGFGLGWRVWKHLNKKRRV</sequence>
<comment type="caution">
    <text evidence="2">The sequence shown here is derived from an EMBL/GenBank/DDBJ whole genome shotgun (WGS) entry which is preliminary data.</text>
</comment>
<evidence type="ECO:0000256" key="1">
    <source>
        <dbReference type="SAM" id="Phobius"/>
    </source>
</evidence>